<evidence type="ECO:0000313" key="3">
    <source>
        <dbReference type="EMBL" id="RML87579.1"/>
    </source>
</evidence>
<feature type="non-terminal residue" evidence="3">
    <location>
        <position position="111"/>
    </location>
</feature>
<dbReference type="GO" id="GO:0005975">
    <property type="term" value="P:carbohydrate metabolic process"/>
    <property type="evidence" value="ECO:0007669"/>
    <property type="project" value="InterPro"/>
</dbReference>
<feature type="chain" id="PRO_5018176560" evidence="2">
    <location>
        <begin position="26"/>
        <end position="111"/>
    </location>
</feature>
<dbReference type="AlphaFoldDB" id="A0A3M2ZH04"/>
<keyword evidence="2" id="KW-0732">Signal</keyword>
<accession>A0A3M2ZH04</accession>
<dbReference type="InterPro" id="IPR036962">
    <property type="entry name" value="Glyco_hydro_3_N_sf"/>
</dbReference>
<feature type="signal peptide" evidence="2">
    <location>
        <begin position="1"/>
        <end position="25"/>
    </location>
</feature>
<dbReference type="Proteomes" id="UP000282378">
    <property type="component" value="Unassembled WGS sequence"/>
</dbReference>
<protein>
    <submittedName>
        <fullName evidence="3">Uncharacterized protein</fullName>
    </submittedName>
</protein>
<keyword evidence="1" id="KW-0378">Hydrolase</keyword>
<sequence length="111" mass="11870">MSAFKQTLGLSLLTFSVMQAHLALAAVTPATGNAVEARVSSILDNMNQSEKINFTRVNDGHMIPSLLKWGIKGTVAYDSSMGVHVNNATFGAQYPSQSALAATWSINRAKE</sequence>
<name>A0A3M2ZH04_PSEYM</name>
<dbReference type="SUPFAM" id="SSF51445">
    <property type="entry name" value="(Trans)glycosidases"/>
    <property type="match status" value="1"/>
</dbReference>
<dbReference type="EMBL" id="RBNL01001630">
    <property type="protein sequence ID" value="RML87579.1"/>
    <property type="molecule type" value="Genomic_DNA"/>
</dbReference>
<evidence type="ECO:0000256" key="2">
    <source>
        <dbReference type="SAM" id="SignalP"/>
    </source>
</evidence>
<reference evidence="3 4" key="1">
    <citation type="submission" date="2018-08" db="EMBL/GenBank/DDBJ databases">
        <title>Recombination of ecologically and evolutionarily significant loci maintains genetic cohesion in the Pseudomonas syringae species complex.</title>
        <authorList>
            <person name="Dillon M."/>
            <person name="Thakur S."/>
            <person name="Almeida R.N.D."/>
            <person name="Weir B.S."/>
            <person name="Guttman D.S."/>
        </authorList>
    </citation>
    <scope>NUCLEOTIDE SEQUENCE [LARGE SCALE GENOMIC DNA]</scope>
    <source>
        <strain evidence="3 4">88_10</strain>
    </source>
</reference>
<dbReference type="GO" id="GO:0004553">
    <property type="term" value="F:hydrolase activity, hydrolyzing O-glycosyl compounds"/>
    <property type="evidence" value="ECO:0007669"/>
    <property type="project" value="InterPro"/>
</dbReference>
<evidence type="ECO:0000256" key="1">
    <source>
        <dbReference type="ARBA" id="ARBA00022801"/>
    </source>
</evidence>
<dbReference type="Gene3D" id="3.20.20.300">
    <property type="entry name" value="Glycoside hydrolase, family 3, N-terminal domain"/>
    <property type="match status" value="1"/>
</dbReference>
<evidence type="ECO:0000313" key="4">
    <source>
        <dbReference type="Proteomes" id="UP000282378"/>
    </source>
</evidence>
<organism evidence="3 4">
    <name type="scientific">Pseudomonas syringae pv. maculicola</name>
    <dbReference type="NCBI Taxonomy" id="59511"/>
    <lineage>
        <taxon>Bacteria</taxon>
        <taxon>Pseudomonadati</taxon>
        <taxon>Pseudomonadota</taxon>
        <taxon>Gammaproteobacteria</taxon>
        <taxon>Pseudomonadales</taxon>
        <taxon>Pseudomonadaceae</taxon>
        <taxon>Pseudomonas</taxon>
    </lineage>
</organism>
<proteinExistence type="predicted"/>
<dbReference type="InterPro" id="IPR017853">
    <property type="entry name" value="GH"/>
</dbReference>
<comment type="caution">
    <text evidence="3">The sequence shown here is derived from an EMBL/GenBank/DDBJ whole genome shotgun (WGS) entry which is preliminary data.</text>
</comment>
<gene>
    <name evidence="3" type="ORF">APX70_04427</name>
</gene>